<dbReference type="AlphaFoldDB" id="M1DY50"/>
<keyword evidence="2" id="KW-1185">Reference proteome</keyword>
<sequence length="152" mass="17543">MNPSEFLGSQICEDPQNFIDEVKKIFVVIQVTGNDQVDLVSYQLKDVLPKIVDRGNNSRVYEFEAMVVQEYGLKFTQLSSYAPHMVVDSRPQMNNCMYEVSDLVKTECKNAMLLEDMNISRFMTHAQQVEGDKLREQAKENKKARIGNYDYS</sequence>
<organism evidence="1 2">
    <name type="scientific">Solanum tuberosum</name>
    <name type="common">Potato</name>
    <dbReference type="NCBI Taxonomy" id="4113"/>
    <lineage>
        <taxon>Eukaryota</taxon>
        <taxon>Viridiplantae</taxon>
        <taxon>Streptophyta</taxon>
        <taxon>Embryophyta</taxon>
        <taxon>Tracheophyta</taxon>
        <taxon>Spermatophyta</taxon>
        <taxon>Magnoliopsida</taxon>
        <taxon>eudicotyledons</taxon>
        <taxon>Gunneridae</taxon>
        <taxon>Pentapetalae</taxon>
        <taxon>asterids</taxon>
        <taxon>lamiids</taxon>
        <taxon>Solanales</taxon>
        <taxon>Solanaceae</taxon>
        <taxon>Solanoideae</taxon>
        <taxon>Solaneae</taxon>
        <taxon>Solanum</taxon>
    </lineage>
</organism>
<evidence type="ECO:0000313" key="2">
    <source>
        <dbReference type="Proteomes" id="UP000011115"/>
    </source>
</evidence>
<proteinExistence type="predicted"/>
<dbReference type="PaxDb" id="4113-PGSC0003DMT400096300"/>
<dbReference type="EnsemblPlants" id="PGSC0003DMT400096300">
    <property type="protein sequence ID" value="PGSC0003DMT400096300"/>
    <property type="gene ID" value="PGSC0003DMG400045871"/>
</dbReference>
<dbReference type="HOGENOM" id="CLU_136470_0_0_1"/>
<accession>M1DY50</accession>
<name>M1DY50_SOLTU</name>
<reference evidence="1" key="2">
    <citation type="submission" date="2015-06" db="UniProtKB">
        <authorList>
            <consortium name="EnsemblPlants"/>
        </authorList>
    </citation>
    <scope>IDENTIFICATION</scope>
    <source>
        <strain evidence="1">DM1-3 516 R44</strain>
    </source>
</reference>
<reference evidence="2" key="1">
    <citation type="journal article" date="2011" name="Nature">
        <title>Genome sequence and analysis of the tuber crop potato.</title>
        <authorList>
            <consortium name="The Potato Genome Sequencing Consortium"/>
        </authorList>
    </citation>
    <scope>NUCLEOTIDE SEQUENCE [LARGE SCALE GENOMIC DNA]</scope>
    <source>
        <strain evidence="2">cv. DM1-3 516 R44</strain>
    </source>
</reference>
<evidence type="ECO:0000313" key="1">
    <source>
        <dbReference type="EnsemblPlants" id="PGSC0003DMT400096300"/>
    </source>
</evidence>
<dbReference type="Proteomes" id="UP000011115">
    <property type="component" value="Unassembled WGS sequence"/>
</dbReference>
<protein>
    <submittedName>
        <fullName evidence="1">Gag-pol polyprotein</fullName>
    </submittedName>
</protein>
<dbReference type="Gramene" id="PGSC0003DMT400096300">
    <property type="protein sequence ID" value="PGSC0003DMT400096300"/>
    <property type="gene ID" value="PGSC0003DMG400045871"/>
</dbReference>
<dbReference type="InParanoid" id="M1DY50"/>